<feature type="domain" description="DUF4145" evidence="1">
    <location>
        <begin position="140"/>
        <end position="219"/>
    </location>
</feature>
<organism evidence="2">
    <name type="scientific">Candidatus Kentrum sp. FM</name>
    <dbReference type="NCBI Taxonomy" id="2126340"/>
    <lineage>
        <taxon>Bacteria</taxon>
        <taxon>Pseudomonadati</taxon>
        <taxon>Pseudomonadota</taxon>
        <taxon>Gammaproteobacteria</taxon>
        <taxon>Candidatus Kentrum</taxon>
    </lineage>
</organism>
<protein>
    <recommendedName>
        <fullName evidence="1">DUF4145 domain-containing protein</fullName>
    </recommendedName>
</protein>
<evidence type="ECO:0000313" key="4">
    <source>
        <dbReference type="EMBL" id="VFK16384.1"/>
    </source>
</evidence>
<name>A0A450THF1_9GAMM</name>
<sequence>MNENTDTVPAINKTAFSCPHCGAYTTQSWSRVFSDPYPEDYRTPFITESSGKEEIENNWKIDLYGAGLVEWEKKVISGALFIDKQALSTSVYFLGNVNISQCYNCEEIAIWARDRLIYPGAKIAIQPNQDLPSRIKGLFEEAREIVASSPKGAAALLRLGIQHLCKELGESGKNINQDIANLVKEGLDPRVQQALDIVRVIGNEAVHPGKIDLDDNRDTALRLFDLVNLICDRMITHPKQEGTSGG</sequence>
<dbReference type="EMBL" id="CAADFA010000483">
    <property type="protein sequence ID" value="VFJ68354.1"/>
    <property type="molecule type" value="Genomic_DNA"/>
</dbReference>
<dbReference type="Pfam" id="PF13643">
    <property type="entry name" value="DUF4145"/>
    <property type="match status" value="1"/>
</dbReference>
<reference evidence="2" key="1">
    <citation type="submission" date="2019-02" db="EMBL/GenBank/DDBJ databases">
        <authorList>
            <person name="Gruber-Vodicka R. H."/>
            <person name="Seah K. B. B."/>
        </authorList>
    </citation>
    <scope>NUCLEOTIDE SEQUENCE</scope>
    <source>
        <strain evidence="2">BECK_BZ163</strain>
        <strain evidence="4">BECK_BZ164</strain>
        <strain evidence="3">BECK_BZ165</strain>
    </source>
</reference>
<dbReference type="AlphaFoldDB" id="A0A450THF1"/>
<dbReference type="InterPro" id="IPR025285">
    <property type="entry name" value="DUF4145"/>
</dbReference>
<dbReference type="EMBL" id="CAADFL010000416">
    <property type="protein sequence ID" value="VFK16384.1"/>
    <property type="molecule type" value="Genomic_DNA"/>
</dbReference>
<proteinExistence type="predicted"/>
<evidence type="ECO:0000313" key="3">
    <source>
        <dbReference type="EMBL" id="VFJ68354.1"/>
    </source>
</evidence>
<dbReference type="EMBL" id="CAADEZ010000420">
    <property type="protein sequence ID" value="VFJ66615.1"/>
    <property type="molecule type" value="Genomic_DNA"/>
</dbReference>
<gene>
    <name evidence="2" type="ORF">BECKFM1743A_GA0114220_104205</name>
    <name evidence="4" type="ORF">BECKFM1743B_GA0114221_104165</name>
    <name evidence="3" type="ORF">BECKFM1743C_GA0114222_104835</name>
</gene>
<evidence type="ECO:0000259" key="1">
    <source>
        <dbReference type="Pfam" id="PF13643"/>
    </source>
</evidence>
<accession>A0A450THF1</accession>
<evidence type="ECO:0000313" key="2">
    <source>
        <dbReference type="EMBL" id="VFJ66615.1"/>
    </source>
</evidence>